<dbReference type="PATRIC" id="fig|1397108.4.peg.545"/>
<dbReference type="OrthoDB" id="9791274at2"/>
<dbReference type="Gene3D" id="3.40.50.150">
    <property type="entry name" value="Vaccinia Virus protein VP39"/>
    <property type="match status" value="1"/>
</dbReference>
<dbReference type="Proteomes" id="UP000064920">
    <property type="component" value="Chromosome"/>
</dbReference>
<feature type="site" description="Interaction with substrate rRNA" evidence="1">
    <location>
        <position position="4"/>
    </location>
</feature>
<feature type="binding site" evidence="1">
    <location>
        <position position="19"/>
    </location>
    <ligand>
        <name>S-adenosyl-L-methionine</name>
        <dbReference type="ChEBI" id="CHEBI:59789"/>
    </ligand>
</feature>
<comment type="function">
    <text evidence="1">Specifically methylates the adenine in position 2030 of 23S rRNA.</text>
</comment>
<dbReference type="GO" id="GO:0005829">
    <property type="term" value="C:cytosol"/>
    <property type="evidence" value="ECO:0007669"/>
    <property type="project" value="TreeGrafter"/>
</dbReference>
<keyword evidence="1" id="KW-0694">RNA-binding</keyword>
<dbReference type="EC" id="2.1.1.266" evidence="1"/>
<dbReference type="HAMAP" id="MF_00934">
    <property type="entry name" value="23SrRNA_methyltr_J"/>
    <property type="match status" value="1"/>
</dbReference>
<accession>A0A0N7HI80</accession>
<feature type="binding site" evidence="1">
    <location>
        <position position="115"/>
    </location>
    <ligand>
        <name>S-adenosyl-L-methionine</name>
        <dbReference type="ChEBI" id="CHEBI:59789"/>
    </ligand>
</feature>
<gene>
    <name evidence="1" type="primary">rlmJ</name>
    <name evidence="2" type="ORF">IMCC12053_528</name>
</gene>
<keyword evidence="1" id="KW-0949">S-adenosyl-L-methionine</keyword>
<dbReference type="SUPFAM" id="SSF53335">
    <property type="entry name" value="S-adenosyl-L-methionine-dependent methyltransferases"/>
    <property type="match status" value="1"/>
</dbReference>
<feature type="active site" description="Proton acceptor" evidence="1">
    <location>
        <position position="164"/>
    </location>
</feature>
<dbReference type="KEGG" id="cmar:IMCC12053_528"/>
<keyword evidence="1" id="KW-0489">Methyltransferase</keyword>
<evidence type="ECO:0000313" key="3">
    <source>
        <dbReference type="Proteomes" id="UP000064920"/>
    </source>
</evidence>
<keyword evidence="3" id="KW-1185">Reference proteome</keyword>
<comment type="similarity">
    <text evidence="1">Belongs to the RlmJ family.</text>
</comment>
<organism evidence="2 3">
    <name type="scientific">Celeribacter marinus</name>
    <dbReference type="NCBI Taxonomy" id="1397108"/>
    <lineage>
        <taxon>Bacteria</taxon>
        <taxon>Pseudomonadati</taxon>
        <taxon>Pseudomonadota</taxon>
        <taxon>Alphaproteobacteria</taxon>
        <taxon>Rhodobacterales</taxon>
        <taxon>Roseobacteraceae</taxon>
        <taxon>Celeribacter</taxon>
    </lineage>
</organism>
<sequence length="263" mass="29350">MLSYQHGFHAGNLADVQKHALLATMLDYMTQKDKPVSYIETHAGRALYDLSGEQSQKTGEAAQGIEKVGQWFKGSHPYARARRAIAKTHGANMYPGSPAIAQALLRPTDQLHLAELHPQEFSHLKEATAASPSMAGLHIKQIDGMQFAQSVCPPEPRRGLMLIDPSYEVKTEFEDFPSQIYKLHRKWNVGIIALWYPVLKNGTHLPLVDGMKRANFPKCLHHEVRFRPAQKGHGMHGSGMFIINAPWGVADEAARLTKLFNVL</sequence>
<dbReference type="InterPro" id="IPR007473">
    <property type="entry name" value="RlmJ"/>
</dbReference>
<dbReference type="EMBL" id="CP012023">
    <property type="protein sequence ID" value="ALI54477.1"/>
    <property type="molecule type" value="Genomic_DNA"/>
</dbReference>
<feature type="binding site" evidence="1">
    <location>
        <position position="97"/>
    </location>
    <ligand>
        <name>S-adenosyl-L-methionine</name>
        <dbReference type="ChEBI" id="CHEBI:59789"/>
    </ligand>
</feature>
<proteinExistence type="inferred from homology"/>
<dbReference type="GO" id="GO:0070475">
    <property type="term" value="P:rRNA base methylation"/>
    <property type="evidence" value="ECO:0007669"/>
    <property type="project" value="UniProtKB-UniRule"/>
</dbReference>
<protein>
    <recommendedName>
        <fullName evidence="1">Ribosomal RNA large subunit methyltransferase J</fullName>
        <ecNumber evidence="1">2.1.1.266</ecNumber>
    </recommendedName>
    <alternativeName>
        <fullName evidence="1">23S rRNA (adenine(2030)-N6)-methyltransferase</fullName>
    </alternativeName>
    <alternativeName>
        <fullName evidence="1">23S rRNA m6A2030 methyltransferase</fullName>
    </alternativeName>
</protein>
<keyword evidence="1" id="KW-0808">Transferase</keyword>
<dbReference type="AlphaFoldDB" id="A0A0N7HI80"/>
<dbReference type="PANTHER" id="PTHR37426">
    <property type="entry name" value="RIBOSOMAL RNA LARGE SUBUNIT METHYLTRANSFERASE J"/>
    <property type="match status" value="1"/>
</dbReference>
<evidence type="ECO:0000313" key="2">
    <source>
        <dbReference type="EMBL" id="ALI54477.1"/>
    </source>
</evidence>
<dbReference type="GO" id="GO:0003723">
    <property type="term" value="F:RNA binding"/>
    <property type="evidence" value="ECO:0007669"/>
    <property type="project" value="UniProtKB-UniRule"/>
</dbReference>
<comment type="catalytic activity">
    <reaction evidence="1">
        <text>adenosine(2030) in 23S rRNA + S-adenosyl-L-methionine = N(6)-methyladenosine(2030) in 23S rRNA + S-adenosyl-L-homocysteine + H(+)</text>
        <dbReference type="Rhea" id="RHEA:43736"/>
        <dbReference type="Rhea" id="RHEA-COMP:10668"/>
        <dbReference type="Rhea" id="RHEA-COMP:10669"/>
        <dbReference type="ChEBI" id="CHEBI:15378"/>
        <dbReference type="ChEBI" id="CHEBI:57856"/>
        <dbReference type="ChEBI" id="CHEBI:59789"/>
        <dbReference type="ChEBI" id="CHEBI:74411"/>
        <dbReference type="ChEBI" id="CHEBI:74449"/>
        <dbReference type="EC" id="2.1.1.266"/>
    </reaction>
</comment>
<reference evidence="2 3" key="1">
    <citation type="submission" date="2015-05" db="EMBL/GenBank/DDBJ databases">
        <authorList>
            <person name="Wang D.B."/>
            <person name="Wang M."/>
        </authorList>
    </citation>
    <scope>NUCLEOTIDE SEQUENCE [LARGE SCALE GENOMIC DNA]</scope>
    <source>
        <strain evidence="2 3">IMCC 12053</strain>
    </source>
</reference>
<keyword evidence="1" id="KW-0698">rRNA processing</keyword>
<dbReference type="InterPro" id="IPR029063">
    <property type="entry name" value="SAM-dependent_MTases_sf"/>
</dbReference>
<name>A0A0N7HI80_9RHOB</name>
<dbReference type="GO" id="GO:0036307">
    <property type="term" value="F:23S rRNA (adenine(2030)-N(6))-methyltransferase activity"/>
    <property type="evidence" value="ECO:0007669"/>
    <property type="project" value="UniProtKB-UniRule"/>
</dbReference>
<evidence type="ECO:0000256" key="1">
    <source>
        <dbReference type="HAMAP-Rule" id="MF_00934"/>
    </source>
</evidence>
<feature type="binding site" evidence="1">
    <location>
        <position position="164"/>
    </location>
    <ligand>
        <name>S-adenosyl-L-methionine</name>
        <dbReference type="ChEBI" id="CHEBI:59789"/>
    </ligand>
</feature>
<dbReference type="STRING" id="1397108.IMCC12053_528"/>
<dbReference type="RefSeq" id="WP_062215453.1">
    <property type="nucleotide sequence ID" value="NZ_CBFHKW010000001.1"/>
</dbReference>
<comment type="subunit">
    <text evidence="1">Monomer.</text>
</comment>
<feature type="binding site" evidence="1">
    <location>
        <position position="42"/>
    </location>
    <ligand>
        <name>S-adenosyl-L-methionine</name>
        <dbReference type="ChEBI" id="CHEBI:59789"/>
    </ligand>
</feature>
<dbReference type="PANTHER" id="PTHR37426:SF1">
    <property type="entry name" value="RIBOSOMAL RNA LARGE SUBUNIT METHYLTRANSFERASE J"/>
    <property type="match status" value="1"/>
</dbReference>
<dbReference type="Pfam" id="PF04378">
    <property type="entry name" value="RsmJ"/>
    <property type="match status" value="1"/>
</dbReference>
<feature type="binding site" evidence="1">
    <location>
        <begin position="143"/>
        <end position="144"/>
    </location>
    <ligand>
        <name>S-adenosyl-L-methionine</name>
        <dbReference type="ChEBI" id="CHEBI:59789"/>
    </ligand>
</feature>